<evidence type="ECO:0000256" key="1">
    <source>
        <dbReference type="ARBA" id="ARBA00022679"/>
    </source>
</evidence>
<dbReference type="InterPro" id="IPR026634">
    <property type="entry name" value="TPST-like"/>
</dbReference>
<protein>
    <submittedName>
        <fullName evidence="3">Tetratricopeptide repeat-containing sulfotransferase family protein</fullName>
    </submittedName>
</protein>
<reference evidence="4" key="1">
    <citation type="journal article" date="2019" name="Int. J. Syst. Evol. Microbiol.">
        <title>The Global Catalogue of Microorganisms (GCM) 10K type strain sequencing project: providing services to taxonomists for standard genome sequencing and annotation.</title>
        <authorList>
            <consortium name="The Broad Institute Genomics Platform"/>
            <consortium name="The Broad Institute Genome Sequencing Center for Infectious Disease"/>
            <person name="Wu L."/>
            <person name="Ma J."/>
        </authorList>
    </citation>
    <scope>NUCLEOTIDE SEQUENCE [LARGE SCALE GENOMIC DNA]</scope>
    <source>
        <strain evidence="4">JCM 15089</strain>
    </source>
</reference>
<dbReference type="PROSITE" id="PS50005">
    <property type="entry name" value="TPR"/>
    <property type="match status" value="2"/>
</dbReference>
<name>A0ABP3PYW1_9PROT</name>
<accession>A0ABP3PYW1</accession>
<dbReference type="PANTHER" id="PTHR12788:SF10">
    <property type="entry name" value="PROTEIN-TYROSINE SULFOTRANSFERASE"/>
    <property type="match status" value="1"/>
</dbReference>
<dbReference type="Pfam" id="PF13469">
    <property type="entry name" value="Sulfotransfer_3"/>
    <property type="match status" value="1"/>
</dbReference>
<dbReference type="SUPFAM" id="SSF48452">
    <property type="entry name" value="TPR-like"/>
    <property type="match status" value="1"/>
</dbReference>
<dbReference type="SMART" id="SM00028">
    <property type="entry name" value="TPR"/>
    <property type="match status" value="5"/>
</dbReference>
<dbReference type="Pfam" id="PF13432">
    <property type="entry name" value="TPR_16"/>
    <property type="match status" value="1"/>
</dbReference>
<gene>
    <name evidence="3" type="ORF">GCM10008942_27940</name>
</gene>
<evidence type="ECO:0000313" key="4">
    <source>
        <dbReference type="Proteomes" id="UP001499951"/>
    </source>
</evidence>
<dbReference type="InterPro" id="IPR019734">
    <property type="entry name" value="TPR_rpt"/>
</dbReference>
<dbReference type="Pfam" id="PF13181">
    <property type="entry name" value="TPR_8"/>
    <property type="match status" value="1"/>
</dbReference>
<proteinExistence type="predicted"/>
<dbReference type="RefSeq" id="WP_166936208.1">
    <property type="nucleotide sequence ID" value="NZ_BAAADD010000007.1"/>
</dbReference>
<dbReference type="Pfam" id="PF14559">
    <property type="entry name" value="TPR_19"/>
    <property type="match status" value="1"/>
</dbReference>
<feature type="repeat" description="TPR" evidence="2">
    <location>
        <begin position="244"/>
        <end position="277"/>
    </location>
</feature>
<keyword evidence="4" id="KW-1185">Reference proteome</keyword>
<keyword evidence="2" id="KW-0802">TPR repeat</keyword>
<dbReference type="Gene3D" id="3.40.50.300">
    <property type="entry name" value="P-loop containing nucleotide triphosphate hydrolases"/>
    <property type="match status" value="1"/>
</dbReference>
<evidence type="ECO:0000313" key="3">
    <source>
        <dbReference type="EMBL" id="GAA0577467.1"/>
    </source>
</evidence>
<dbReference type="Gene3D" id="1.25.40.10">
    <property type="entry name" value="Tetratricopeptide repeat domain"/>
    <property type="match status" value="3"/>
</dbReference>
<feature type="repeat" description="TPR" evidence="2">
    <location>
        <begin position="142"/>
        <end position="175"/>
    </location>
</feature>
<sequence length="624" mass="70005">MSDHMRGSLSAALTNLMRLLAVDPAMAETQAREILKVVPGQPDTLLLYAAALAAQSKLADALEPLKRLVADEPKHPAAWRDLGDLYTALGDHAAADDAYMHHVGASVSDRALIEAGAALFENRLADAERILRAVLKDHPTDIGAVRMLAEIAARLERYEQAEKLLRRALELAPSFDAARANLAIVLHRQNRSVEALAELETLLARDPENPSHRNQYAAVLARLGETGKAIDVYRELLEVVADQPKIWMSYGHTLKTAGRRAEAEDAYRRSLRLQPTLGETWWSLANLKTFRFGDDDIAAMQRALTRDGLSDEDRLHLDFALGKAFEDRKEYETSFAHYDAANARRRKMLDYDPDKTHAHKELLKSTLTAEFFASRAGQGSDAPDPIFIVGLPRSGSTLIEQILASHSQVEGTMELPDIAGLVGRLRDERHAAFYPDVLAGLTPAELKALGEEYLERTRVHRKLGRPLFIDKMPNNFLHIGFIALILPKAKIIDARRHPMACGFSCFKQHFARGQAFSYSLTDIGRYYVDYVDLMAHFDSVLAGRIVRMQYEELVGDFETNVRNLLAACGLPFEEDCLRYYQNDRIVRTASSEQVRMPIFSDAVEHWRAYEKWLQPLKNALPSSL</sequence>
<dbReference type="Proteomes" id="UP001499951">
    <property type="component" value="Unassembled WGS sequence"/>
</dbReference>
<dbReference type="EMBL" id="BAAADD010000007">
    <property type="protein sequence ID" value="GAA0577467.1"/>
    <property type="molecule type" value="Genomic_DNA"/>
</dbReference>
<comment type="caution">
    <text evidence="3">The sequence shown here is derived from an EMBL/GenBank/DDBJ whole genome shotgun (WGS) entry which is preliminary data.</text>
</comment>
<keyword evidence="1" id="KW-0808">Transferase</keyword>
<organism evidence="3 4">
    <name type="scientific">Rhizomicrobium electricum</name>
    <dbReference type="NCBI Taxonomy" id="480070"/>
    <lineage>
        <taxon>Bacteria</taxon>
        <taxon>Pseudomonadati</taxon>
        <taxon>Pseudomonadota</taxon>
        <taxon>Alphaproteobacteria</taxon>
        <taxon>Micropepsales</taxon>
        <taxon>Micropepsaceae</taxon>
        <taxon>Rhizomicrobium</taxon>
    </lineage>
</organism>
<evidence type="ECO:0000256" key="2">
    <source>
        <dbReference type="PROSITE-ProRule" id="PRU00339"/>
    </source>
</evidence>
<dbReference type="InterPro" id="IPR027417">
    <property type="entry name" value="P-loop_NTPase"/>
</dbReference>
<dbReference type="InterPro" id="IPR011990">
    <property type="entry name" value="TPR-like_helical_dom_sf"/>
</dbReference>
<dbReference type="PANTHER" id="PTHR12788">
    <property type="entry name" value="PROTEIN-TYROSINE SULFOTRANSFERASE 2"/>
    <property type="match status" value="1"/>
</dbReference>
<dbReference type="SUPFAM" id="SSF52540">
    <property type="entry name" value="P-loop containing nucleoside triphosphate hydrolases"/>
    <property type="match status" value="1"/>
</dbReference>